<dbReference type="InterPro" id="IPR007785">
    <property type="entry name" value="Anamorsin"/>
</dbReference>
<dbReference type="GO" id="GO:0009055">
    <property type="term" value="F:electron transfer activity"/>
    <property type="evidence" value="ECO:0007669"/>
    <property type="project" value="UniProtKB-UniRule"/>
</dbReference>
<dbReference type="AlphaFoldDB" id="A0A6J3LXF5"/>
<dbReference type="GO" id="GO:0016226">
    <property type="term" value="P:iron-sulfur cluster assembly"/>
    <property type="evidence" value="ECO:0007669"/>
    <property type="project" value="UniProtKB-UniRule"/>
</dbReference>
<keyword evidence="7 10" id="KW-0408">Iron</keyword>
<evidence type="ECO:0000256" key="7">
    <source>
        <dbReference type="ARBA" id="ARBA00023004"/>
    </source>
</evidence>
<feature type="binding site" evidence="10">
    <location>
        <position position="334"/>
    </location>
    <ligand>
        <name>[4Fe-4S] cluster</name>
        <dbReference type="ChEBI" id="CHEBI:49883"/>
    </ligand>
</feature>
<dbReference type="Pfam" id="PF16803">
    <property type="entry name" value="DRE2_N"/>
    <property type="match status" value="1"/>
</dbReference>
<comment type="domain">
    <text evidence="10">The N-terminal domain has structural similarity with S-adenosyl-L-methionine-dependent methyltransferases, but does not bind S-adenosyl-L-methionine. It is required for correct assembly of the 2 Fe-S clusters.</text>
</comment>
<accession>A0A6J3LXF5</accession>
<dbReference type="GO" id="GO:0051539">
    <property type="term" value="F:4 iron, 4 sulfur cluster binding"/>
    <property type="evidence" value="ECO:0007669"/>
    <property type="project" value="UniProtKB-KW"/>
</dbReference>
<comment type="subcellular location">
    <subcellularLocation>
        <location evidence="10">Cytoplasm</location>
    </subcellularLocation>
    <subcellularLocation>
        <location evidence="10">Mitochondrion intermembrane space</location>
    </subcellularLocation>
</comment>
<evidence type="ECO:0000256" key="9">
    <source>
        <dbReference type="ARBA" id="ARBA00023128"/>
    </source>
</evidence>
<evidence type="ECO:0000256" key="4">
    <source>
        <dbReference type="ARBA" id="ARBA00022490"/>
    </source>
</evidence>
<gene>
    <name evidence="15" type="ORF">K489DRAFT_383153</name>
</gene>
<comment type="cofactor">
    <cofactor evidence="1 10">
        <name>[4Fe-4S] cluster</name>
        <dbReference type="ChEBI" id="CHEBI:49883"/>
    </cofactor>
</comment>
<evidence type="ECO:0000256" key="6">
    <source>
        <dbReference type="ARBA" id="ARBA00022723"/>
    </source>
</evidence>
<sequence length="368" mass="39227">MAPSVVIDNTPDFDFPTKPVAQSTTNSPRTLLLAPASVAAHPQVLTQVSQAYDRNATDIQMLDRLALGLVSLPKSTYDLILLLTDVDASNQAPRPLLNREVTEKLVQSLKNGGRLQSQDGSFGQQQSSADQTEAILAGLVADGANGMVKPETFGSEQTVKLNFGNRRKQAANGTEKAQAAAVPANAVEEINLASIAKKETNGSNGTQNGPLRSTPAGVGFINNDDELDGGYEDEDEEMEFPSDEQLENAGRIDPDSLLSEADRQKPLVIPEACKPNTKRRRACKDCSCGLAERLAAEDKATRAEADANLARLNAADLTEVDFTVQGKVGSCGNCALGDAFRCDGCPYIGLPAFKPGEEVRLLNNDVQL</sequence>
<comment type="similarity">
    <text evidence="2 10">Belongs to the anamorsin family.</text>
</comment>
<reference evidence="15" key="3">
    <citation type="submission" date="2025-08" db="UniProtKB">
        <authorList>
            <consortium name="RefSeq"/>
        </authorList>
    </citation>
    <scope>IDENTIFICATION</scope>
    <source>
        <strain evidence="15">CBS 342.82</strain>
    </source>
</reference>
<dbReference type="InterPro" id="IPR046408">
    <property type="entry name" value="CIAPIN1"/>
</dbReference>
<comment type="caution">
    <text evidence="10">Lacks conserved residue(s) required for the propagation of feature annotation.</text>
</comment>
<feature type="compositionally biased region" description="Acidic residues" evidence="11">
    <location>
        <begin position="223"/>
        <end position="246"/>
    </location>
</feature>
<feature type="compositionally biased region" description="Basic and acidic residues" evidence="11">
    <location>
        <begin position="250"/>
        <end position="263"/>
    </location>
</feature>
<reference evidence="15" key="2">
    <citation type="submission" date="2020-04" db="EMBL/GenBank/DDBJ databases">
        <authorList>
            <consortium name="NCBI Genome Project"/>
        </authorList>
    </citation>
    <scope>NUCLEOTIDE SEQUENCE</scope>
    <source>
        <strain evidence="15">CBS 342.82</strain>
    </source>
</reference>
<protein>
    <submittedName>
        <fullName evidence="15">DUF689-domain-containing protein</fullName>
    </submittedName>
</protein>
<evidence type="ECO:0000259" key="12">
    <source>
        <dbReference type="Pfam" id="PF05093"/>
    </source>
</evidence>
<feature type="short sequence motif" description="Cx2C motif 2" evidence="10">
    <location>
        <begin position="342"/>
        <end position="345"/>
    </location>
</feature>
<evidence type="ECO:0000313" key="15">
    <source>
        <dbReference type="RefSeq" id="XP_033457389.1"/>
    </source>
</evidence>
<organism evidence="15">
    <name type="scientific">Dissoconium aciculare CBS 342.82</name>
    <dbReference type="NCBI Taxonomy" id="1314786"/>
    <lineage>
        <taxon>Eukaryota</taxon>
        <taxon>Fungi</taxon>
        <taxon>Dikarya</taxon>
        <taxon>Ascomycota</taxon>
        <taxon>Pezizomycotina</taxon>
        <taxon>Dothideomycetes</taxon>
        <taxon>Dothideomycetidae</taxon>
        <taxon>Mycosphaerellales</taxon>
        <taxon>Dissoconiaceae</taxon>
        <taxon>Dissoconium</taxon>
    </lineage>
</organism>
<dbReference type="RefSeq" id="XP_033457389.1">
    <property type="nucleotide sequence ID" value="XM_033605528.1"/>
</dbReference>
<proteinExistence type="inferred from homology"/>
<feature type="binding site" evidence="10">
    <location>
        <position position="288"/>
    </location>
    <ligand>
        <name>[2Fe-2S] cluster</name>
        <dbReference type="ChEBI" id="CHEBI:190135"/>
    </ligand>
</feature>
<dbReference type="Pfam" id="PF05093">
    <property type="entry name" value="CIAPIN1"/>
    <property type="match status" value="1"/>
</dbReference>
<evidence type="ECO:0000256" key="11">
    <source>
        <dbReference type="SAM" id="MobiDB-lite"/>
    </source>
</evidence>
<keyword evidence="5 10" id="KW-0001">2Fe-2S</keyword>
<feature type="binding site" evidence="10">
    <location>
        <position position="342"/>
    </location>
    <ligand>
        <name>[4Fe-4S] cluster</name>
        <dbReference type="ChEBI" id="CHEBI:49883"/>
    </ligand>
</feature>
<name>A0A6J3LXF5_9PEZI</name>
<evidence type="ECO:0000256" key="8">
    <source>
        <dbReference type="ARBA" id="ARBA00023014"/>
    </source>
</evidence>
<comment type="domain">
    <text evidence="10">The C-terminal domain binds 2 Fe-S clusters but is otherwise mostly in an intrinsically disordered conformation.</text>
</comment>
<keyword evidence="9 10" id="KW-0496">Mitochondrion</keyword>
<dbReference type="HAMAP" id="MF_03115">
    <property type="entry name" value="Anamorsin"/>
    <property type="match status" value="1"/>
</dbReference>
<feature type="binding site" evidence="10">
    <location>
        <position position="331"/>
    </location>
    <ligand>
        <name>[4Fe-4S] cluster</name>
        <dbReference type="ChEBI" id="CHEBI:49883"/>
    </ligand>
</feature>
<reference evidence="15" key="1">
    <citation type="submission" date="2020-01" db="EMBL/GenBank/DDBJ databases">
        <authorList>
            <consortium name="DOE Joint Genome Institute"/>
            <person name="Haridas S."/>
            <person name="Albert R."/>
            <person name="Binder M."/>
            <person name="Bloem J."/>
            <person name="Labutti K."/>
            <person name="Salamov A."/>
            <person name="Andreopoulos B."/>
            <person name="Baker S.E."/>
            <person name="Barry K."/>
            <person name="Bills G."/>
            <person name="Bluhm B.H."/>
            <person name="Cannon C."/>
            <person name="Castanera R."/>
            <person name="Culley D.E."/>
            <person name="Daum C."/>
            <person name="Ezra D."/>
            <person name="Gonzalez J.B."/>
            <person name="Henrissat B."/>
            <person name="Kuo A."/>
            <person name="Liang C."/>
            <person name="Lipzen A."/>
            <person name="Lutzoni F."/>
            <person name="Magnuson J."/>
            <person name="Mondo S."/>
            <person name="Nolan M."/>
            <person name="Ohm R."/>
            <person name="Pangilinan J."/>
            <person name="Park H.-J."/>
            <person name="Ramirez L."/>
            <person name="Alfaro M."/>
            <person name="Sun H."/>
            <person name="Tritt A."/>
            <person name="Yoshinaga Y."/>
            <person name="Zwiers L.-H."/>
            <person name="Turgeon B.G."/>
            <person name="Goodwin S.B."/>
            <person name="Spatafora J.W."/>
            <person name="Crous P.W."/>
            <person name="Grigoriev I.V."/>
        </authorList>
    </citation>
    <scope>NUCLEOTIDE SEQUENCE</scope>
    <source>
        <strain evidence="15">CBS 342.82</strain>
    </source>
</reference>
<feature type="binding site" evidence="10">
    <location>
        <position position="345"/>
    </location>
    <ligand>
        <name>[4Fe-4S] cluster</name>
        <dbReference type="ChEBI" id="CHEBI:49883"/>
    </ligand>
</feature>
<feature type="short sequence motif" description="Cx2C motif 1" evidence="10">
    <location>
        <begin position="331"/>
        <end position="334"/>
    </location>
</feature>
<dbReference type="Gene3D" id="3.40.50.11000">
    <property type="entry name" value="Fe-S cluster assembly protein Dre2, N-terminal domain"/>
    <property type="match status" value="1"/>
</dbReference>
<dbReference type="PANTHER" id="PTHR13273:SF14">
    <property type="entry name" value="ANAMORSIN"/>
    <property type="match status" value="1"/>
</dbReference>
<keyword evidence="14" id="KW-1185">Reference proteome</keyword>
<dbReference type="GeneID" id="54363328"/>
<feature type="binding site" evidence="10">
    <location>
        <position position="286"/>
    </location>
    <ligand>
        <name>[2Fe-2S] cluster</name>
        <dbReference type="ChEBI" id="CHEBI:190135"/>
    </ligand>
</feature>
<feature type="compositionally biased region" description="Polar residues" evidence="11">
    <location>
        <begin position="201"/>
        <end position="211"/>
    </location>
</feature>
<keyword evidence="8 10" id="KW-0411">Iron-sulfur</keyword>
<dbReference type="InterPro" id="IPR031838">
    <property type="entry name" value="Dre2_N"/>
</dbReference>
<keyword evidence="4 10" id="KW-0963">Cytoplasm</keyword>
<evidence type="ECO:0000256" key="1">
    <source>
        <dbReference type="ARBA" id="ARBA00001966"/>
    </source>
</evidence>
<evidence type="ECO:0000259" key="13">
    <source>
        <dbReference type="Pfam" id="PF16803"/>
    </source>
</evidence>
<evidence type="ECO:0000256" key="5">
    <source>
        <dbReference type="ARBA" id="ARBA00022714"/>
    </source>
</evidence>
<feature type="binding site" evidence="10">
    <location>
        <position position="273"/>
    </location>
    <ligand>
        <name>[2Fe-2S] cluster</name>
        <dbReference type="ChEBI" id="CHEBI:190135"/>
    </ligand>
</feature>
<dbReference type="GO" id="GO:0046872">
    <property type="term" value="F:metal ion binding"/>
    <property type="evidence" value="ECO:0007669"/>
    <property type="project" value="UniProtKB-KW"/>
</dbReference>
<comment type="domain">
    <text evidence="10">The twin Cx2C motifs are involved in the recognition by the mitochondrial MIA40-ERV1 disulfide relay system. The formation of 2 disulfide bonds in the Cx2C motifs through dithiol/disulfide exchange reactions effectively traps the protein in the mitochondrial intermembrane space.</text>
</comment>
<feature type="domain" description="Anamorsin C-terminal" evidence="12">
    <location>
        <begin position="268"/>
        <end position="361"/>
    </location>
</feature>
<dbReference type="OrthoDB" id="311633at2759"/>
<comment type="cofactor">
    <cofactor evidence="10">
        <name>[2Fe-2S] cluster</name>
        <dbReference type="ChEBI" id="CHEBI:190135"/>
    </cofactor>
</comment>
<keyword evidence="3 10" id="KW-0004">4Fe-4S</keyword>
<feature type="region of interest" description="Fe-S binding site B" evidence="10">
    <location>
        <begin position="331"/>
        <end position="345"/>
    </location>
</feature>
<evidence type="ECO:0000313" key="14">
    <source>
        <dbReference type="Proteomes" id="UP000504637"/>
    </source>
</evidence>
<dbReference type="PANTHER" id="PTHR13273">
    <property type="entry name" value="ANAMORSIN"/>
    <property type="match status" value="1"/>
</dbReference>
<feature type="region of interest" description="Disordered" evidence="11">
    <location>
        <begin position="199"/>
        <end position="263"/>
    </location>
</feature>
<feature type="binding site" evidence="10">
    <location>
        <position position="283"/>
    </location>
    <ligand>
        <name>[2Fe-2S] cluster</name>
        <dbReference type="ChEBI" id="CHEBI:190135"/>
    </ligand>
</feature>
<evidence type="ECO:0000256" key="3">
    <source>
        <dbReference type="ARBA" id="ARBA00022485"/>
    </source>
</evidence>
<evidence type="ECO:0000256" key="2">
    <source>
        <dbReference type="ARBA" id="ARBA00008169"/>
    </source>
</evidence>
<dbReference type="GO" id="GO:0051537">
    <property type="term" value="F:2 iron, 2 sulfur cluster binding"/>
    <property type="evidence" value="ECO:0007669"/>
    <property type="project" value="UniProtKB-UniRule"/>
</dbReference>
<dbReference type="Proteomes" id="UP000504637">
    <property type="component" value="Unplaced"/>
</dbReference>
<evidence type="ECO:0000256" key="10">
    <source>
        <dbReference type="HAMAP-Rule" id="MF_03115"/>
    </source>
</evidence>
<feature type="domain" description="Fe-S cluster assembly protein Dre2 N-terminal" evidence="13">
    <location>
        <begin position="29"/>
        <end position="161"/>
    </location>
</feature>
<dbReference type="GO" id="GO:0005758">
    <property type="term" value="C:mitochondrial intermembrane space"/>
    <property type="evidence" value="ECO:0007669"/>
    <property type="project" value="UniProtKB-SubCell"/>
</dbReference>
<keyword evidence="6 10" id="KW-0479">Metal-binding</keyword>